<proteinExistence type="predicted"/>
<sequence>MNCPCGTQKPYSECCEVAHKNLSQVVTAEQLMRSRYSAFVLANGDYLMESHHKSSRSLKEKDSIIAWAKSVSWIRLEVLETTKGRKNDSKGTVTFNAFFFENGKVDVIHEKSNFIKENGIWQYLGLAQ</sequence>
<dbReference type="PANTHER" id="PTHR33747">
    <property type="entry name" value="UPF0225 PROTEIN SCO1677"/>
    <property type="match status" value="1"/>
</dbReference>
<dbReference type="AlphaFoldDB" id="A0A918MLK1"/>
<dbReference type="InterPro" id="IPR032710">
    <property type="entry name" value="NTF2-like_dom_sf"/>
</dbReference>
<reference evidence="2" key="1">
    <citation type="journal article" date="2014" name="Int. J. Syst. Evol. Microbiol.">
        <title>Complete genome sequence of Corynebacterium casei LMG S-19264T (=DSM 44701T), isolated from a smear-ripened cheese.</title>
        <authorList>
            <consortium name="US DOE Joint Genome Institute (JGI-PGF)"/>
            <person name="Walter F."/>
            <person name="Albersmeier A."/>
            <person name="Kalinowski J."/>
            <person name="Ruckert C."/>
        </authorList>
    </citation>
    <scope>NUCLEOTIDE SEQUENCE</scope>
    <source>
        <strain evidence="2">KCTC 12113</strain>
    </source>
</reference>
<name>A0A918MLK1_9FLAO</name>
<dbReference type="Proteomes" id="UP000634668">
    <property type="component" value="Unassembled WGS sequence"/>
</dbReference>
<evidence type="ECO:0000313" key="3">
    <source>
        <dbReference type="Proteomes" id="UP000634668"/>
    </source>
</evidence>
<dbReference type="InterPro" id="IPR048469">
    <property type="entry name" value="YchJ-like_M"/>
</dbReference>
<dbReference type="PANTHER" id="PTHR33747:SF1">
    <property type="entry name" value="ADENYLATE CYCLASE-ASSOCIATED CAP C-TERMINAL DOMAIN-CONTAINING PROTEIN"/>
    <property type="match status" value="1"/>
</dbReference>
<accession>A0A918MLK1</accession>
<protein>
    <recommendedName>
        <fullName evidence="1">YchJ-like middle NTF2-like domain-containing protein</fullName>
    </recommendedName>
</protein>
<evidence type="ECO:0000313" key="2">
    <source>
        <dbReference type="EMBL" id="GGW38187.1"/>
    </source>
</evidence>
<reference evidence="2" key="2">
    <citation type="submission" date="2020-09" db="EMBL/GenBank/DDBJ databases">
        <authorList>
            <person name="Sun Q."/>
            <person name="Kim S."/>
        </authorList>
    </citation>
    <scope>NUCLEOTIDE SEQUENCE</scope>
    <source>
        <strain evidence="2">KCTC 12113</strain>
    </source>
</reference>
<keyword evidence="3" id="KW-1185">Reference proteome</keyword>
<gene>
    <name evidence="2" type="ORF">GCM10007383_23780</name>
</gene>
<dbReference type="EMBL" id="BMWP01000015">
    <property type="protein sequence ID" value="GGW38187.1"/>
    <property type="molecule type" value="Genomic_DNA"/>
</dbReference>
<dbReference type="Gene3D" id="3.10.450.50">
    <property type="match status" value="1"/>
</dbReference>
<organism evidence="2 3">
    <name type="scientific">Arenibacter certesii</name>
    <dbReference type="NCBI Taxonomy" id="228955"/>
    <lineage>
        <taxon>Bacteria</taxon>
        <taxon>Pseudomonadati</taxon>
        <taxon>Bacteroidota</taxon>
        <taxon>Flavobacteriia</taxon>
        <taxon>Flavobacteriales</taxon>
        <taxon>Flavobacteriaceae</taxon>
        <taxon>Arenibacter</taxon>
    </lineage>
</organism>
<comment type="caution">
    <text evidence="2">The sequence shown here is derived from an EMBL/GenBank/DDBJ whole genome shotgun (WGS) entry which is preliminary data.</text>
</comment>
<feature type="domain" description="YchJ-like middle NTF2-like" evidence="1">
    <location>
        <begin position="27"/>
        <end position="124"/>
    </location>
</feature>
<dbReference type="SUPFAM" id="SSF54427">
    <property type="entry name" value="NTF2-like"/>
    <property type="match status" value="1"/>
</dbReference>
<dbReference type="Pfam" id="PF17775">
    <property type="entry name" value="YchJ_M-like"/>
    <property type="match status" value="1"/>
</dbReference>
<evidence type="ECO:0000259" key="1">
    <source>
        <dbReference type="Pfam" id="PF17775"/>
    </source>
</evidence>